<dbReference type="PROSITE" id="PS00136">
    <property type="entry name" value="SUBTILASE_ASP"/>
    <property type="match status" value="1"/>
</dbReference>
<dbReference type="SUPFAM" id="SSF52743">
    <property type="entry name" value="Subtilisin-like"/>
    <property type="match status" value="1"/>
</dbReference>
<evidence type="ECO:0000259" key="2">
    <source>
        <dbReference type="Pfam" id="PF00082"/>
    </source>
</evidence>
<feature type="domain" description="Peptidase S8/S53" evidence="2">
    <location>
        <begin position="174"/>
        <end position="231"/>
    </location>
</feature>
<reference evidence="4" key="1">
    <citation type="journal article" date="2014" name="Front. Microbiol.">
        <title>High frequency of phylogenetically diverse reductive dehalogenase-homologous genes in deep subseafloor sedimentary metagenomes.</title>
        <authorList>
            <person name="Kawai M."/>
            <person name="Futagami T."/>
            <person name="Toyoda A."/>
            <person name="Takaki Y."/>
            <person name="Nishi S."/>
            <person name="Hori S."/>
            <person name="Arai W."/>
            <person name="Tsubouchi T."/>
            <person name="Morono Y."/>
            <person name="Uchiyama I."/>
            <person name="Ito T."/>
            <person name="Fujiyama A."/>
            <person name="Inagaki F."/>
            <person name="Takami H."/>
        </authorList>
    </citation>
    <scope>NUCLEOTIDE SEQUENCE</scope>
    <source>
        <strain evidence="4">Expedition CK06-06</strain>
    </source>
</reference>
<dbReference type="Gene3D" id="3.40.50.200">
    <property type="entry name" value="Peptidase S8/S53 domain"/>
    <property type="match status" value="1"/>
</dbReference>
<dbReference type="GO" id="GO:0004252">
    <property type="term" value="F:serine-type endopeptidase activity"/>
    <property type="evidence" value="ECO:0007669"/>
    <property type="project" value="InterPro"/>
</dbReference>
<feature type="domain" description="Fervidolysin-like N-terminal prodomain" evidence="3">
    <location>
        <begin position="35"/>
        <end position="70"/>
    </location>
</feature>
<comment type="caution">
    <text evidence="4">The sequence shown here is derived from an EMBL/GenBank/DDBJ whole genome shotgun (WGS) entry which is preliminary data.</text>
</comment>
<evidence type="ECO:0000256" key="1">
    <source>
        <dbReference type="ARBA" id="ARBA00022801"/>
    </source>
</evidence>
<dbReference type="EMBL" id="BARU01008150">
    <property type="protein sequence ID" value="GAH37440.1"/>
    <property type="molecule type" value="Genomic_DNA"/>
</dbReference>
<dbReference type="AlphaFoldDB" id="X1FY15"/>
<name>X1FY15_9ZZZZ</name>
<dbReference type="Pfam" id="PF22148">
    <property type="entry name" value="Fervidolysin_NPro-like"/>
    <property type="match status" value="1"/>
</dbReference>
<dbReference type="Pfam" id="PF00082">
    <property type="entry name" value="Peptidase_S8"/>
    <property type="match status" value="1"/>
</dbReference>
<evidence type="ECO:0000259" key="3">
    <source>
        <dbReference type="Pfam" id="PF22148"/>
    </source>
</evidence>
<dbReference type="InterPro" id="IPR054399">
    <property type="entry name" value="Fervidolysin-like_N_prodom"/>
</dbReference>
<dbReference type="InterPro" id="IPR000209">
    <property type="entry name" value="Peptidase_S8/S53_dom"/>
</dbReference>
<dbReference type="PROSITE" id="PS51892">
    <property type="entry name" value="SUBTILASE"/>
    <property type="match status" value="1"/>
</dbReference>
<protein>
    <submittedName>
        <fullName evidence="4">Uncharacterized protein</fullName>
    </submittedName>
</protein>
<dbReference type="InterPro" id="IPR023827">
    <property type="entry name" value="Peptidase_S8_Asp-AS"/>
</dbReference>
<feature type="non-terminal residue" evidence="4">
    <location>
        <position position="235"/>
    </location>
</feature>
<proteinExistence type="predicted"/>
<dbReference type="GO" id="GO:0006508">
    <property type="term" value="P:proteolysis"/>
    <property type="evidence" value="ECO:0007669"/>
    <property type="project" value="InterPro"/>
</dbReference>
<evidence type="ECO:0000313" key="4">
    <source>
        <dbReference type="EMBL" id="GAH37440.1"/>
    </source>
</evidence>
<gene>
    <name evidence="4" type="ORF">S03H2_15998</name>
</gene>
<keyword evidence="1" id="KW-0378">Hydrolase</keyword>
<accession>X1FY15</accession>
<organism evidence="4">
    <name type="scientific">marine sediment metagenome</name>
    <dbReference type="NCBI Taxonomy" id="412755"/>
    <lineage>
        <taxon>unclassified sequences</taxon>
        <taxon>metagenomes</taxon>
        <taxon>ecological metagenomes</taxon>
    </lineage>
</organism>
<dbReference type="InterPro" id="IPR036852">
    <property type="entry name" value="Peptidase_S8/S53_dom_sf"/>
</dbReference>
<sequence>MRKTALGSLASLLLLPLIFLPVSNNPIATPEVYVHQEEYVPNEVLVKFKKDISKESIQEAINYVQGEIITYLGKEISPFQWDPADFPLRSFRLDPDLFHIKVPEAIGTEEAISVLLKNPNVKYAEKNGIVHAVITPLDTYFNELWGLHNTGQAGGTVDADIDAPEAWDIFTGSSDIVVAVIDSGVDYNHIDLTPNIWINPGESGNGKETDGIDNDDNDYIDDFRGWNFVSNNNNP</sequence>